<feature type="chain" id="PRO_5016414372" description="Beta-glucosidase 12-like" evidence="6">
    <location>
        <begin position="24"/>
        <end position="565"/>
    </location>
</feature>
<keyword evidence="6" id="KW-0732">Signal</keyword>
<dbReference type="Gene3D" id="3.20.20.80">
    <property type="entry name" value="Glycosidases"/>
    <property type="match status" value="1"/>
</dbReference>
<comment type="similarity">
    <text evidence="1 4">Belongs to the glycosyl hydrolase 1 family.</text>
</comment>
<evidence type="ECO:0000256" key="6">
    <source>
        <dbReference type="SAM" id="SignalP"/>
    </source>
</evidence>
<dbReference type="Pfam" id="PF00232">
    <property type="entry name" value="Glyco_hydro_1"/>
    <property type="match status" value="1"/>
</dbReference>
<dbReference type="STRING" id="2094558.A0A314YJL7"/>
<dbReference type="Proteomes" id="UP000250321">
    <property type="component" value="Unassembled WGS sequence"/>
</dbReference>
<dbReference type="EMBL" id="PJQY01001092">
    <property type="protein sequence ID" value="PQQ05389.1"/>
    <property type="molecule type" value="Genomic_DNA"/>
</dbReference>
<evidence type="ECO:0000256" key="4">
    <source>
        <dbReference type="RuleBase" id="RU003690"/>
    </source>
</evidence>
<evidence type="ECO:0000256" key="2">
    <source>
        <dbReference type="ARBA" id="ARBA00022801"/>
    </source>
</evidence>
<keyword evidence="2" id="KW-0378">Hydrolase</keyword>
<gene>
    <name evidence="7" type="ORF">Pyn_27017</name>
</gene>
<dbReference type="PRINTS" id="PR00131">
    <property type="entry name" value="GLHYDRLASE1"/>
</dbReference>
<feature type="signal peptide" evidence="6">
    <location>
        <begin position="1"/>
        <end position="23"/>
    </location>
</feature>
<organism evidence="7 8">
    <name type="scientific">Prunus yedoensis var. nudiflora</name>
    <dbReference type="NCBI Taxonomy" id="2094558"/>
    <lineage>
        <taxon>Eukaryota</taxon>
        <taxon>Viridiplantae</taxon>
        <taxon>Streptophyta</taxon>
        <taxon>Embryophyta</taxon>
        <taxon>Tracheophyta</taxon>
        <taxon>Spermatophyta</taxon>
        <taxon>Magnoliopsida</taxon>
        <taxon>eudicotyledons</taxon>
        <taxon>Gunneridae</taxon>
        <taxon>Pentapetalae</taxon>
        <taxon>rosids</taxon>
        <taxon>fabids</taxon>
        <taxon>Rosales</taxon>
        <taxon>Rosaceae</taxon>
        <taxon>Amygdaloideae</taxon>
        <taxon>Amygdaleae</taxon>
        <taxon>Prunus</taxon>
    </lineage>
</organism>
<dbReference type="SUPFAM" id="SSF51445">
    <property type="entry name" value="(Trans)glycosidases"/>
    <property type="match status" value="1"/>
</dbReference>
<evidence type="ECO:0000313" key="8">
    <source>
        <dbReference type="Proteomes" id="UP000250321"/>
    </source>
</evidence>
<dbReference type="AlphaFoldDB" id="A0A314YJL7"/>
<comment type="caution">
    <text evidence="7">The sequence shown here is derived from an EMBL/GenBank/DDBJ whole genome shotgun (WGS) entry which is preliminary data.</text>
</comment>
<accession>A0A314YJL7</accession>
<dbReference type="PROSITE" id="PS00653">
    <property type="entry name" value="GLYCOSYL_HYDROL_F1_2"/>
    <property type="match status" value="1"/>
</dbReference>
<evidence type="ECO:0008006" key="9">
    <source>
        <dbReference type="Google" id="ProtNLM"/>
    </source>
</evidence>
<dbReference type="FunFam" id="3.20.20.80:FF:000020">
    <property type="entry name" value="Beta-glucosidase 12"/>
    <property type="match status" value="1"/>
</dbReference>
<keyword evidence="8" id="KW-1185">Reference proteome</keyword>
<feature type="compositionally biased region" description="Polar residues" evidence="5">
    <location>
        <begin position="553"/>
        <end position="565"/>
    </location>
</feature>
<keyword evidence="3" id="KW-0326">Glycosidase</keyword>
<dbReference type="GO" id="GO:0005975">
    <property type="term" value="P:carbohydrate metabolic process"/>
    <property type="evidence" value="ECO:0007669"/>
    <property type="project" value="InterPro"/>
</dbReference>
<dbReference type="PANTHER" id="PTHR10353">
    <property type="entry name" value="GLYCOSYL HYDROLASE"/>
    <property type="match status" value="1"/>
</dbReference>
<dbReference type="InterPro" id="IPR033132">
    <property type="entry name" value="GH_1_N_CS"/>
</dbReference>
<reference evidence="7 8" key="1">
    <citation type="submission" date="2018-02" db="EMBL/GenBank/DDBJ databases">
        <title>Draft genome of wild Prunus yedoensis var. nudiflora.</title>
        <authorList>
            <person name="Baek S."/>
            <person name="Kim J.-H."/>
            <person name="Choi K."/>
            <person name="Kim G.-B."/>
            <person name="Cho A."/>
            <person name="Jang H."/>
            <person name="Shin C.-H."/>
            <person name="Yu H.-J."/>
            <person name="Mun J.-H."/>
        </authorList>
    </citation>
    <scope>NUCLEOTIDE SEQUENCE [LARGE SCALE GENOMIC DNA]</scope>
    <source>
        <strain evidence="8">cv. Jeju island</strain>
        <tissue evidence="7">Leaf</tissue>
    </source>
</reference>
<evidence type="ECO:0000313" key="7">
    <source>
        <dbReference type="EMBL" id="PQQ05389.1"/>
    </source>
</evidence>
<name>A0A314YJL7_PRUYE</name>
<evidence type="ECO:0000256" key="5">
    <source>
        <dbReference type="SAM" id="MobiDB-lite"/>
    </source>
</evidence>
<evidence type="ECO:0000256" key="1">
    <source>
        <dbReference type="ARBA" id="ARBA00010838"/>
    </source>
</evidence>
<evidence type="ECO:0000256" key="3">
    <source>
        <dbReference type="ARBA" id="ARBA00023295"/>
    </source>
</evidence>
<dbReference type="OrthoDB" id="65569at2759"/>
<dbReference type="PANTHER" id="PTHR10353:SF137">
    <property type="entry name" value="MYROSINASE 3-RELATED"/>
    <property type="match status" value="1"/>
</dbReference>
<sequence length="565" mass="64362">MALQLGYLLLGNYFLQLIGFALANSQATIPVTPSQYDTAFLNRSSFPAGFIFGSASSSYQYEGAAGGGGKGPSIWDTYTHKHPERIQDGSNGDVAIDEYHHYEEDVGIMKNMGFDAYRFSISWPRLLPNGKLSGGVNEEGIKYYNSFINELLHNGLKPFVTLFHWDLPQALEDEYGGFLSPHIINHFRDYAELCYKEFGDRVKYWITLNEPWSYSVGGYAKGEFAPGRCSDWQKLNCTGGDSSTEPYVVAHNQLLAHATAVELYKKKYQASQKGLIGITLLSHWFVPISEAKQHKKAALRALDFMFGWFAEPITSGDYPHSMRSLVGNRLPNFTKAESKLLNGSFDFLGLNYYTTYYAGYESRQNSVNASYLTDARANFSFELNGVSIGPKAASDWLYVYPRGIEDLLLYTKRKYNDPLIYITENGIDEFSHPKLSREEALNDSQRIDYYYNHLYYVQRAIKHGVHVKGFFAWSLLDNFEWYSGYTLRFGMNFVDYKNGLKRHPKLSAHWFKKFLSTREIELQTLRAAEKNRGPGGAKKAKKKNKAIKSRKPLTSNKASKLQQKR</sequence>
<dbReference type="InterPro" id="IPR017853">
    <property type="entry name" value="GH"/>
</dbReference>
<dbReference type="InterPro" id="IPR001360">
    <property type="entry name" value="Glyco_hydro_1"/>
</dbReference>
<dbReference type="GO" id="GO:0008422">
    <property type="term" value="F:beta-glucosidase activity"/>
    <property type="evidence" value="ECO:0007669"/>
    <property type="project" value="TreeGrafter"/>
</dbReference>
<protein>
    <recommendedName>
        <fullName evidence="9">Beta-glucosidase 12-like</fullName>
    </recommendedName>
</protein>
<feature type="region of interest" description="Disordered" evidence="5">
    <location>
        <begin position="527"/>
        <end position="565"/>
    </location>
</feature>
<feature type="compositionally biased region" description="Basic residues" evidence="5">
    <location>
        <begin position="538"/>
        <end position="551"/>
    </location>
</feature>
<proteinExistence type="inferred from homology"/>